<keyword evidence="3" id="KW-1185">Reference proteome</keyword>
<dbReference type="GO" id="GO:0005634">
    <property type="term" value="C:nucleus"/>
    <property type="evidence" value="ECO:0007669"/>
    <property type="project" value="TreeGrafter"/>
</dbReference>
<evidence type="ECO:0000313" key="3">
    <source>
        <dbReference type="Proteomes" id="UP001151529"/>
    </source>
</evidence>
<dbReference type="PANTHER" id="PTHR12790:SF0">
    <property type="entry name" value="RNA POLYMERASE I-SPECIFIC TRANSCRIPTION INITIATION FACTOR RRN3-RELATED"/>
    <property type="match status" value="1"/>
</dbReference>
<evidence type="ECO:0000313" key="2">
    <source>
        <dbReference type="EMBL" id="KAJ6736979.1"/>
    </source>
</evidence>
<dbReference type="AlphaFoldDB" id="A0A9Q0ZJP9"/>
<name>A0A9Q0ZJP9_SALVM</name>
<dbReference type="InterPro" id="IPR007991">
    <property type="entry name" value="RNA_pol_I_trans_ini_fac_RRN3"/>
</dbReference>
<dbReference type="Proteomes" id="UP001151529">
    <property type="component" value="Chromosome 5"/>
</dbReference>
<dbReference type="EMBL" id="JAPFFL010000003">
    <property type="protein sequence ID" value="KAJ6736979.1"/>
    <property type="molecule type" value="Genomic_DNA"/>
</dbReference>
<dbReference type="GO" id="GO:0006361">
    <property type="term" value="P:transcription initiation at RNA polymerase I promoter"/>
    <property type="evidence" value="ECO:0007669"/>
    <property type="project" value="InterPro"/>
</dbReference>
<sequence>MLKRLVDWCLRYCEDQDRDMNPKAHQAFYSACQGIMYVLCFHMKSIMNVPTLKSQLLLMPIEPVLRHKLGPLEVCLPSIVNEFLKQAKAAHLFTISKAFIFEDLLESDLSRDFGGLERLDMFFPFDPCLLKRCDRGFIRPNFIYWNHVKTTYDDDEEDSSDEDIADDFGVVNEDNFMQEGIARSFDRDIDLDEFDFVMNKMSITPKNTSGFQFGGARMPSKIRPSTSPESM</sequence>
<comment type="caution">
    <text evidence="2">The sequence shown here is derived from an EMBL/GenBank/DDBJ whole genome shotgun (WGS) entry which is preliminary data.</text>
</comment>
<dbReference type="PANTHER" id="PTHR12790">
    <property type="entry name" value="TRANSCRIPTION INITIATION FACTOR IA RRN3"/>
    <property type="match status" value="1"/>
</dbReference>
<dbReference type="OrthoDB" id="26970at2759"/>
<comment type="similarity">
    <text evidence="1">Belongs to the RRN3 family.</text>
</comment>
<accession>A0A9Q0ZJP9</accession>
<dbReference type="Pfam" id="PF05327">
    <property type="entry name" value="RRN3"/>
    <property type="match status" value="1"/>
</dbReference>
<gene>
    <name evidence="2" type="ORF">OIU85_019087</name>
</gene>
<evidence type="ECO:0000256" key="1">
    <source>
        <dbReference type="ARBA" id="ARBA00010098"/>
    </source>
</evidence>
<reference evidence="2" key="2">
    <citation type="journal article" date="2023" name="Int. J. Mol. Sci.">
        <title>De Novo Assembly and Annotation of 11 Diverse Shrub Willow (Salix) Genomes Reveals Novel Gene Organization in Sex-Linked Regions.</title>
        <authorList>
            <person name="Hyden B."/>
            <person name="Feng K."/>
            <person name="Yates T.B."/>
            <person name="Jawdy S."/>
            <person name="Cereghino C."/>
            <person name="Smart L.B."/>
            <person name="Muchero W."/>
        </authorList>
    </citation>
    <scope>NUCLEOTIDE SEQUENCE [LARGE SCALE GENOMIC DNA]</scope>
    <source>
        <tissue evidence="2">Shoot tip</tissue>
    </source>
</reference>
<dbReference type="GO" id="GO:0001042">
    <property type="term" value="F:RNA polymerase I core binding"/>
    <property type="evidence" value="ECO:0007669"/>
    <property type="project" value="TreeGrafter"/>
</dbReference>
<protein>
    <submittedName>
        <fullName evidence="2">TRANSCRIPTION INITIATION FACTOR IA RRN3</fullName>
    </submittedName>
</protein>
<proteinExistence type="inferred from homology"/>
<dbReference type="GO" id="GO:0001181">
    <property type="term" value="F:RNA polymerase I general transcription initiation factor activity"/>
    <property type="evidence" value="ECO:0007669"/>
    <property type="project" value="InterPro"/>
</dbReference>
<organism evidence="2 3">
    <name type="scientific">Salix viminalis</name>
    <name type="common">Common osier</name>
    <name type="synonym">Basket willow</name>
    <dbReference type="NCBI Taxonomy" id="40686"/>
    <lineage>
        <taxon>Eukaryota</taxon>
        <taxon>Viridiplantae</taxon>
        <taxon>Streptophyta</taxon>
        <taxon>Embryophyta</taxon>
        <taxon>Tracheophyta</taxon>
        <taxon>Spermatophyta</taxon>
        <taxon>Magnoliopsida</taxon>
        <taxon>eudicotyledons</taxon>
        <taxon>Gunneridae</taxon>
        <taxon>Pentapetalae</taxon>
        <taxon>rosids</taxon>
        <taxon>fabids</taxon>
        <taxon>Malpighiales</taxon>
        <taxon>Salicaceae</taxon>
        <taxon>Saliceae</taxon>
        <taxon>Salix</taxon>
    </lineage>
</organism>
<reference evidence="2" key="1">
    <citation type="submission" date="2022-11" db="EMBL/GenBank/DDBJ databases">
        <authorList>
            <person name="Hyden B.L."/>
            <person name="Feng K."/>
            <person name="Yates T."/>
            <person name="Jawdy S."/>
            <person name="Smart L.B."/>
            <person name="Muchero W."/>
        </authorList>
    </citation>
    <scope>NUCLEOTIDE SEQUENCE</scope>
    <source>
        <tissue evidence="2">Shoot tip</tissue>
    </source>
</reference>